<keyword evidence="4" id="KW-1185">Reference proteome</keyword>
<sequence>MQLTLIRHLPTEWNKQQKLQGRRDIEISFLTEEFQKGMDANQQVLQGLSPFDVVLASTLKRTQQTACLYGYKCEPEYLLDELDFGHFEGLPKEKLMLDFGEKWMNHPKELVLGESICNLEARIALFLEKYQGFRNILVFGHGSWIRAMISYHKYGHINQMNKIVVENNACITLSTK</sequence>
<feature type="active site" description="Tele-phosphohistidine intermediate" evidence="1">
    <location>
        <position position="8"/>
    </location>
</feature>
<dbReference type="Proteomes" id="UP001178288">
    <property type="component" value="Chromosome"/>
</dbReference>
<dbReference type="InterPro" id="IPR013078">
    <property type="entry name" value="His_Pase_superF_clade-1"/>
</dbReference>
<dbReference type="EMBL" id="CP126114">
    <property type="protein sequence ID" value="WHY83850.1"/>
    <property type="molecule type" value="Genomic_DNA"/>
</dbReference>
<name>A0AA95S6M5_9BACI</name>
<gene>
    <name evidence="3" type="ORF">QNH39_14255</name>
</gene>
<dbReference type="GO" id="GO:0016791">
    <property type="term" value="F:phosphatase activity"/>
    <property type="evidence" value="ECO:0007669"/>
    <property type="project" value="TreeGrafter"/>
</dbReference>
<dbReference type="Pfam" id="PF00300">
    <property type="entry name" value="His_Phos_1"/>
    <property type="match status" value="1"/>
</dbReference>
<evidence type="ECO:0000313" key="4">
    <source>
        <dbReference type="Proteomes" id="UP001178288"/>
    </source>
</evidence>
<dbReference type="GO" id="GO:0005737">
    <property type="term" value="C:cytoplasm"/>
    <property type="evidence" value="ECO:0007669"/>
    <property type="project" value="TreeGrafter"/>
</dbReference>
<evidence type="ECO:0000256" key="1">
    <source>
        <dbReference type="PIRSR" id="PIRSR613078-1"/>
    </source>
</evidence>
<dbReference type="InterPro" id="IPR029033">
    <property type="entry name" value="His_PPase_superfam"/>
</dbReference>
<evidence type="ECO:0000313" key="3">
    <source>
        <dbReference type="EMBL" id="WHY83850.1"/>
    </source>
</evidence>
<accession>A0AA95S6M5</accession>
<organism evidence="3 4">
    <name type="scientific">Neobacillus novalis</name>
    <dbReference type="NCBI Taxonomy" id="220687"/>
    <lineage>
        <taxon>Bacteria</taxon>
        <taxon>Bacillati</taxon>
        <taxon>Bacillota</taxon>
        <taxon>Bacilli</taxon>
        <taxon>Bacillales</taxon>
        <taxon>Bacillaceae</taxon>
        <taxon>Neobacillus</taxon>
    </lineage>
</organism>
<dbReference type="CDD" id="cd07067">
    <property type="entry name" value="HP_PGM_like"/>
    <property type="match status" value="1"/>
</dbReference>
<feature type="binding site" evidence="2">
    <location>
        <position position="92"/>
    </location>
    <ligand>
        <name>substrate</name>
    </ligand>
</feature>
<feature type="binding site" evidence="2">
    <location>
        <position position="61"/>
    </location>
    <ligand>
        <name>substrate</name>
    </ligand>
</feature>
<feature type="active site" description="Proton donor/acceptor" evidence="1">
    <location>
        <position position="81"/>
    </location>
</feature>
<protein>
    <submittedName>
        <fullName evidence="3">Histidine phosphatase family protein</fullName>
        <ecNumber evidence="3">3.1.3.-</ecNumber>
    </submittedName>
</protein>
<dbReference type="EC" id="3.1.3.-" evidence="3"/>
<dbReference type="AlphaFoldDB" id="A0AA95S6M5"/>
<evidence type="ECO:0000256" key="2">
    <source>
        <dbReference type="PIRSR" id="PIRSR613078-2"/>
    </source>
</evidence>
<proteinExistence type="predicted"/>
<dbReference type="KEGG" id="nnv:QNH39_14255"/>
<dbReference type="PANTHER" id="PTHR48100:SF59">
    <property type="entry name" value="ADENOSYLCOBALAMIN_ALPHA-RIBAZOLE PHOSPHATASE"/>
    <property type="match status" value="1"/>
</dbReference>
<feature type="binding site" evidence="2">
    <location>
        <begin position="7"/>
        <end position="14"/>
    </location>
    <ligand>
        <name>substrate</name>
    </ligand>
</feature>
<dbReference type="SMART" id="SM00855">
    <property type="entry name" value="PGAM"/>
    <property type="match status" value="1"/>
</dbReference>
<keyword evidence="3" id="KW-0378">Hydrolase</keyword>
<reference evidence="3" key="1">
    <citation type="submission" date="2023-05" db="EMBL/GenBank/DDBJ databases">
        <title>Comparative genomics of Bacillaceae isolates and their secondary metabolite potential.</title>
        <authorList>
            <person name="Song L."/>
            <person name="Nielsen L.J."/>
            <person name="Mohite O."/>
            <person name="Xu X."/>
            <person name="Weber T."/>
            <person name="Kovacs A.T."/>
        </authorList>
    </citation>
    <scope>NUCLEOTIDE SEQUENCE</scope>
    <source>
        <strain evidence="3">XLM17</strain>
    </source>
</reference>
<dbReference type="PANTHER" id="PTHR48100">
    <property type="entry name" value="BROAD-SPECIFICITY PHOSPHATASE YOR283W-RELATED"/>
    <property type="match status" value="1"/>
</dbReference>
<dbReference type="SUPFAM" id="SSF53254">
    <property type="entry name" value="Phosphoglycerate mutase-like"/>
    <property type="match status" value="1"/>
</dbReference>
<dbReference type="RefSeq" id="WP_066087624.1">
    <property type="nucleotide sequence ID" value="NZ_CP126114.1"/>
</dbReference>
<dbReference type="Gene3D" id="3.40.50.1240">
    <property type="entry name" value="Phosphoglycerate mutase-like"/>
    <property type="match status" value="1"/>
</dbReference>
<dbReference type="InterPro" id="IPR050275">
    <property type="entry name" value="PGM_Phosphatase"/>
</dbReference>